<sequence length="217" mass="23441">MAAEKGAVAVRVGRPSKTEQGDASARIIEAATELFASRGFAGTSMEQVASQCGAGKDTVYRRFPSKVALFETVVEHAHKRAIARLERLPDVDGDALERLRGLMSELLRINMEPDLIALKRITFSEAVSFEKKSQIPPQPDPIMKRLVDAVSDAQDAGLIAAGDTHLIAGHLIHCLVALPTSAAMLGSDEFDGEEAVRAHFERTWNWLINGVRAGSPA</sequence>
<keyword evidence="2 4" id="KW-0238">DNA-binding</keyword>
<keyword evidence="3" id="KW-0804">Transcription</keyword>
<dbReference type="GO" id="GO:0000976">
    <property type="term" value="F:transcription cis-regulatory region binding"/>
    <property type="evidence" value="ECO:0007669"/>
    <property type="project" value="TreeGrafter"/>
</dbReference>
<organism evidence="6 7">
    <name type="scientific">Neorhizobium alkalisoli</name>
    <dbReference type="NCBI Taxonomy" id="528178"/>
    <lineage>
        <taxon>Bacteria</taxon>
        <taxon>Pseudomonadati</taxon>
        <taxon>Pseudomonadota</taxon>
        <taxon>Alphaproteobacteria</taxon>
        <taxon>Hyphomicrobiales</taxon>
        <taxon>Rhizobiaceae</taxon>
        <taxon>Rhizobium/Agrobacterium group</taxon>
        <taxon>Neorhizobium</taxon>
    </lineage>
</organism>
<dbReference type="Gene3D" id="1.10.357.10">
    <property type="entry name" value="Tetracycline Repressor, domain 2"/>
    <property type="match status" value="1"/>
</dbReference>
<dbReference type="Proteomes" id="UP000320653">
    <property type="component" value="Unassembled WGS sequence"/>
</dbReference>
<dbReference type="InterPro" id="IPR009057">
    <property type="entry name" value="Homeodomain-like_sf"/>
</dbReference>
<dbReference type="PANTHER" id="PTHR30055:SF234">
    <property type="entry name" value="HTH-TYPE TRANSCRIPTIONAL REGULATOR BETI"/>
    <property type="match status" value="1"/>
</dbReference>
<dbReference type="FunFam" id="1.10.10.60:FF:000141">
    <property type="entry name" value="TetR family transcriptional regulator"/>
    <property type="match status" value="1"/>
</dbReference>
<dbReference type="SUPFAM" id="SSF46689">
    <property type="entry name" value="Homeodomain-like"/>
    <property type="match status" value="1"/>
</dbReference>
<dbReference type="PROSITE" id="PS50977">
    <property type="entry name" value="HTH_TETR_2"/>
    <property type="match status" value="1"/>
</dbReference>
<keyword evidence="7" id="KW-1185">Reference proteome</keyword>
<dbReference type="OrthoDB" id="7584337at2"/>
<evidence type="ECO:0000256" key="2">
    <source>
        <dbReference type="ARBA" id="ARBA00023125"/>
    </source>
</evidence>
<feature type="DNA-binding region" description="H-T-H motif" evidence="4">
    <location>
        <begin position="44"/>
        <end position="63"/>
    </location>
</feature>
<dbReference type="PRINTS" id="PR00455">
    <property type="entry name" value="HTHTETR"/>
</dbReference>
<dbReference type="RefSeq" id="WP_145640096.1">
    <property type="nucleotide sequence ID" value="NZ_VIWP01000005.1"/>
</dbReference>
<dbReference type="SUPFAM" id="SSF48498">
    <property type="entry name" value="Tetracyclin repressor-like, C-terminal domain"/>
    <property type="match status" value="1"/>
</dbReference>
<dbReference type="PANTHER" id="PTHR30055">
    <property type="entry name" value="HTH-TYPE TRANSCRIPTIONAL REGULATOR RUTR"/>
    <property type="match status" value="1"/>
</dbReference>
<dbReference type="Pfam" id="PF00440">
    <property type="entry name" value="TetR_N"/>
    <property type="match status" value="1"/>
</dbReference>
<comment type="caution">
    <text evidence="6">The sequence shown here is derived from an EMBL/GenBank/DDBJ whole genome shotgun (WGS) entry which is preliminary data.</text>
</comment>
<dbReference type="GO" id="GO:0003700">
    <property type="term" value="F:DNA-binding transcription factor activity"/>
    <property type="evidence" value="ECO:0007669"/>
    <property type="project" value="TreeGrafter"/>
</dbReference>
<accession>A0A561QPU2</accession>
<keyword evidence="1" id="KW-0805">Transcription regulation</keyword>
<evidence type="ECO:0000256" key="3">
    <source>
        <dbReference type="ARBA" id="ARBA00023163"/>
    </source>
</evidence>
<dbReference type="InterPro" id="IPR036271">
    <property type="entry name" value="Tet_transcr_reg_TetR-rel_C_sf"/>
</dbReference>
<dbReference type="EMBL" id="VIWP01000005">
    <property type="protein sequence ID" value="TWF52377.1"/>
    <property type="molecule type" value="Genomic_DNA"/>
</dbReference>
<dbReference type="InterPro" id="IPR001647">
    <property type="entry name" value="HTH_TetR"/>
</dbReference>
<evidence type="ECO:0000256" key="4">
    <source>
        <dbReference type="PROSITE-ProRule" id="PRU00335"/>
    </source>
</evidence>
<dbReference type="AlphaFoldDB" id="A0A561QPU2"/>
<gene>
    <name evidence="6" type="ORF">FHW37_105481</name>
</gene>
<feature type="domain" description="HTH tetR-type" evidence="5">
    <location>
        <begin position="21"/>
        <end position="81"/>
    </location>
</feature>
<protein>
    <submittedName>
        <fullName evidence="6">TetR family transcriptional regulator</fullName>
    </submittedName>
</protein>
<evidence type="ECO:0000313" key="6">
    <source>
        <dbReference type="EMBL" id="TWF52377.1"/>
    </source>
</evidence>
<dbReference type="InterPro" id="IPR050109">
    <property type="entry name" value="HTH-type_TetR-like_transc_reg"/>
</dbReference>
<evidence type="ECO:0000256" key="1">
    <source>
        <dbReference type="ARBA" id="ARBA00023015"/>
    </source>
</evidence>
<evidence type="ECO:0000313" key="7">
    <source>
        <dbReference type="Proteomes" id="UP000320653"/>
    </source>
</evidence>
<evidence type="ECO:0000259" key="5">
    <source>
        <dbReference type="PROSITE" id="PS50977"/>
    </source>
</evidence>
<proteinExistence type="predicted"/>
<name>A0A561QPU2_9HYPH</name>
<reference evidence="6 7" key="1">
    <citation type="submission" date="2019-06" db="EMBL/GenBank/DDBJ databases">
        <title>Sorghum-associated microbial communities from plants grown in Nebraska, USA.</title>
        <authorList>
            <person name="Schachtman D."/>
        </authorList>
    </citation>
    <scope>NUCLEOTIDE SEQUENCE [LARGE SCALE GENOMIC DNA]</scope>
    <source>
        <strain evidence="6 7">1225</strain>
    </source>
</reference>